<accession>A0AAD7RQG3</accession>
<evidence type="ECO:0000256" key="1">
    <source>
        <dbReference type="SAM" id="MobiDB-lite"/>
    </source>
</evidence>
<sequence length="76" mass="8495">MKEKVISEAITVRSLPGGQLEERPDYPDYPRGSSATVVRERGTGSVRRPSPHYSLSQPVEITEAFSKHPYTPELQP</sequence>
<evidence type="ECO:0000313" key="2">
    <source>
        <dbReference type="EMBL" id="KAJ8388278.1"/>
    </source>
</evidence>
<feature type="region of interest" description="Disordered" evidence="1">
    <location>
        <begin position="17"/>
        <end position="76"/>
    </location>
</feature>
<comment type="caution">
    <text evidence="2">The sequence shown here is derived from an EMBL/GenBank/DDBJ whole genome shotgun (WGS) entry which is preliminary data.</text>
</comment>
<proteinExistence type="predicted"/>
<dbReference type="AlphaFoldDB" id="A0AAD7RQG3"/>
<gene>
    <name evidence="2" type="ORF">AAFF_G00135390</name>
</gene>
<reference evidence="2" key="1">
    <citation type="journal article" date="2023" name="Science">
        <title>Genome structures resolve the early diversification of teleost fishes.</title>
        <authorList>
            <person name="Parey E."/>
            <person name="Louis A."/>
            <person name="Montfort J."/>
            <person name="Bouchez O."/>
            <person name="Roques C."/>
            <person name="Iampietro C."/>
            <person name="Lluch J."/>
            <person name="Castinel A."/>
            <person name="Donnadieu C."/>
            <person name="Desvignes T."/>
            <person name="Floi Bucao C."/>
            <person name="Jouanno E."/>
            <person name="Wen M."/>
            <person name="Mejri S."/>
            <person name="Dirks R."/>
            <person name="Jansen H."/>
            <person name="Henkel C."/>
            <person name="Chen W.J."/>
            <person name="Zahm M."/>
            <person name="Cabau C."/>
            <person name="Klopp C."/>
            <person name="Thompson A.W."/>
            <person name="Robinson-Rechavi M."/>
            <person name="Braasch I."/>
            <person name="Lecointre G."/>
            <person name="Bobe J."/>
            <person name="Postlethwait J.H."/>
            <person name="Berthelot C."/>
            <person name="Roest Crollius H."/>
            <person name="Guiguen Y."/>
        </authorList>
    </citation>
    <scope>NUCLEOTIDE SEQUENCE</scope>
    <source>
        <strain evidence="2">NC1722</strain>
    </source>
</reference>
<keyword evidence="3" id="KW-1185">Reference proteome</keyword>
<protein>
    <submittedName>
        <fullName evidence="2">Uncharacterized protein</fullName>
    </submittedName>
</protein>
<evidence type="ECO:0000313" key="3">
    <source>
        <dbReference type="Proteomes" id="UP001221898"/>
    </source>
</evidence>
<organism evidence="2 3">
    <name type="scientific">Aldrovandia affinis</name>
    <dbReference type="NCBI Taxonomy" id="143900"/>
    <lineage>
        <taxon>Eukaryota</taxon>
        <taxon>Metazoa</taxon>
        <taxon>Chordata</taxon>
        <taxon>Craniata</taxon>
        <taxon>Vertebrata</taxon>
        <taxon>Euteleostomi</taxon>
        <taxon>Actinopterygii</taxon>
        <taxon>Neopterygii</taxon>
        <taxon>Teleostei</taxon>
        <taxon>Notacanthiformes</taxon>
        <taxon>Halosauridae</taxon>
        <taxon>Aldrovandia</taxon>
    </lineage>
</organism>
<dbReference type="Proteomes" id="UP001221898">
    <property type="component" value="Unassembled WGS sequence"/>
</dbReference>
<dbReference type="EMBL" id="JAINUG010000197">
    <property type="protein sequence ID" value="KAJ8388278.1"/>
    <property type="molecule type" value="Genomic_DNA"/>
</dbReference>
<name>A0AAD7RQG3_9TELE</name>